<sequence>MPQMSPIYWLFLLLYFIFSLMLMVMFIFFFFFSCHSMKLLISSKNDSMVWMW</sequence>
<dbReference type="AlphaFoldDB" id="A0A344ALN1"/>
<keyword evidence="1" id="KW-0812">Transmembrane</keyword>
<evidence type="ECO:0000313" key="2">
    <source>
        <dbReference type="EMBL" id="AWV83279.1"/>
    </source>
</evidence>
<keyword evidence="1" id="KW-1133">Transmembrane helix</keyword>
<organism evidence="2">
    <name type="scientific">Meimuna iwasakii</name>
    <dbReference type="NCBI Taxonomy" id="2170268"/>
    <lineage>
        <taxon>Eukaryota</taxon>
        <taxon>Metazoa</taxon>
        <taxon>Ecdysozoa</taxon>
        <taxon>Arthropoda</taxon>
        <taxon>Hexapoda</taxon>
        <taxon>Insecta</taxon>
        <taxon>Pterygota</taxon>
        <taxon>Neoptera</taxon>
        <taxon>Paraneoptera</taxon>
        <taxon>Hemiptera</taxon>
        <taxon>Auchenorrhyncha</taxon>
        <taxon>Cicadoidea</taxon>
        <taxon>Cicadidae</taxon>
        <taxon>Cicadinae</taxon>
        <taxon>Dundubiini</taxon>
        <taxon>Meimuna</taxon>
    </lineage>
</organism>
<keyword evidence="2" id="KW-0496">Mitochondrion</keyword>
<reference evidence="2" key="2">
    <citation type="journal article" date="2018" name="Proc. Natl. Acad. Sci. U.S.A.">
        <title>Recurrent symbiont recruitment from fungal parasites in cicadas.</title>
        <authorList>
            <person name="Yu M."/>
            <person name="Moriyama M."/>
            <person name="Lukasik P."/>
            <person name="Vanderpool D."/>
            <person name="Tanahashi M."/>
            <person name="Meng X.-Y."/>
            <person name="McCutcheon J.P."/>
            <person name="Fukatsu T."/>
        </authorList>
    </citation>
    <scope>NUCLEOTIDE SEQUENCE</scope>
    <source>
        <strain evidence="2">MEIIWA</strain>
        <tissue evidence="2">Bacteriome and fat body</tissue>
    </source>
</reference>
<evidence type="ECO:0000256" key="1">
    <source>
        <dbReference type="SAM" id="Phobius"/>
    </source>
</evidence>
<protein>
    <submittedName>
        <fullName evidence="2">ATP synthase F0 subunit 8</fullName>
    </submittedName>
</protein>
<accession>A0A344ALN1</accession>
<dbReference type="EMBL" id="MG737724">
    <property type="protein sequence ID" value="AWV83279.1"/>
    <property type="molecule type" value="Genomic_DNA"/>
</dbReference>
<geneLocation type="mitochondrion" evidence="2"/>
<name>A0A344ALN1_9HEMI</name>
<gene>
    <name evidence="2" type="primary">atp8</name>
</gene>
<reference evidence="2" key="1">
    <citation type="journal article" date="2018" name="J. Hered.">
        <title>One hundred mitochondrial genomes of cicadas.</title>
        <authorList>
            <person name="Lukasik P."/>
            <person name="Chong R.A."/>
            <person name="Nazario K."/>
            <person name="Matsuura Y."/>
            <person name="Bublitz D."/>
            <person name="Campbell M.A."/>
            <person name="Meyer M."/>
            <person name="Van Leuven J.T."/>
            <person name="Pessacq P."/>
            <person name="Veloso C."/>
            <person name="Simon C."/>
            <person name="McCutcheon J.P."/>
        </authorList>
    </citation>
    <scope>NUCLEOTIDE SEQUENCE</scope>
    <source>
        <strain evidence="2">MEIIWA</strain>
        <tissue evidence="2">Bacteriome and fat body</tissue>
    </source>
</reference>
<proteinExistence type="predicted"/>
<keyword evidence="1" id="KW-0472">Membrane</keyword>
<feature type="transmembrane region" description="Helical" evidence="1">
    <location>
        <begin position="6"/>
        <end position="32"/>
    </location>
</feature>